<evidence type="ECO:0000313" key="3">
    <source>
        <dbReference type="WBParaSite" id="NBR_0001045601-mRNA-1"/>
    </source>
</evidence>
<dbReference type="WBParaSite" id="NBR_0001045601-mRNA-1">
    <property type="protein sequence ID" value="NBR_0001045601-mRNA-1"/>
    <property type="gene ID" value="NBR_0001045601"/>
</dbReference>
<evidence type="ECO:0000313" key="2">
    <source>
        <dbReference type="Proteomes" id="UP000271162"/>
    </source>
</evidence>
<dbReference type="EMBL" id="UYSL01020321">
    <property type="protein sequence ID" value="VDL74046.1"/>
    <property type="molecule type" value="Genomic_DNA"/>
</dbReference>
<organism evidence="3">
    <name type="scientific">Nippostrongylus brasiliensis</name>
    <name type="common">Rat hookworm</name>
    <dbReference type="NCBI Taxonomy" id="27835"/>
    <lineage>
        <taxon>Eukaryota</taxon>
        <taxon>Metazoa</taxon>
        <taxon>Ecdysozoa</taxon>
        <taxon>Nematoda</taxon>
        <taxon>Chromadorea</taxon>
        <taxon>Rhabditida</taxon>
        <taxon>Rhabditina</taxon>
        <taxon>Rhabditomorpha</taxon>
        <taxon>Strongyloidea</taxon>
        <taxon>Heligmosomidae</taxon>
        <taxon>Nippostrongylus</taxon>
    </lineage>
</organism>
<evidence type="ECO:0000313" key="1">
    <source>
        <dbReference type="EMBL" id="VDL74046.1"/>
    </source>
</evidence>
<dbReference type="Proteomes" id="UP000271162">
    <property type="component" value="Unassembled WGS sequence"/>
</dbReference>
<proteinExistence type="predicted"/>
<dbReference type="AlphaFoldDB" id="A0A0N4Y3Q2"/>
<keyword evidence="2" id="KW-1185">Reference proteome</keyword>
<gene>
    <name evidence="1" type="ORF">NBR_LOCUS10457</name>
</gene>
<reference evidence="1 2" key="2">
    <citation type="submission" date="2018-11" db="EMBL/GenBank/DDBJ databases">
        <authorList>
            <consortium name="Pathogen Informatics"/>
        </authorList>
    </citation>
    <scope>NUCLEOTIDE SEQUENCE [LARGE SCALE GENOMIC DNA]</scope>
</reference>
<sequence length="73" mass="8371">MGARRPAGRDEHTAPGLSVAFARYEADHLISRFDGRISTLLVHQSTVIFSCYHHPYPLTYTYYTCRPANLLMR</sequence>
<accession>A0A0N4Y3Q2</accession>
<protein>
    <submittedName>
        <fullName evidence="3">Transposase</fullName>
    </submittedName>
</protein>
<name>A0A0N4Y3Q2_NIPBR</name>
<reference evidence="3" key="1">
    <citation type="submission" date="2017-02" db="UniProtKB">
        <authorList>
            <consortium name="WormBaseParasite"/>
        </authorList>
    </citation>
    <scope>IDENTIFICATION</scope>
</reference>